<dbReference type="Proteomes" id="UP000015100">
    <property type="component" value="Unassembled WGS sequence"/>
</dbReference>
<gene>
    <name evidence="1" type="ORF">H072_1747</name>
</gene>
<reference evidence="1 2" key="1">
    <citation type="journal article" date="2013" name="PLoS Genet.">
        <title>Genomic mechanisms accounting for the adaptation to parasitism in nematode-trapping fungi.</title>
        <authorList>
            <person name="Meerupati T."/>
            <person name="Andersson K.M."/>
            <person name="Friman E."/>
            <person name="Kumar D."/>
            <person name="Tunlid A."/>
            <person name="Ahren D."/>
        </authorList>
    </citation>
    <scope>NUCLEOTIDE SEQUENCE [LARGE SCALE GENOMIC DNA]</scope>
    <source>
        <strain evidence="1 2">CBS 200.50</strain>
    </source>
</reference>
<comment type="caution">
    <text evidence="1">The sequence shown here is derived from an EMBL/GenBank/DDBJ whole genome shotgun (WGS) entry which is preliminary data.</text>
</comment>
<evidence type="ECO:0000313" key="2">
    <source>
        <dbReference type="Proteomes" id="UP000015100"/>
    </source>
</evidence>
<protein>
    <submittedName>
        <fullName evidence="1">Uncharacterized protein</fullName>
    </submittedName>
</protein>
<sequence>MSHTGGNAVLLTKTSGVQCVPLGYIENETTDHGLDNCFFRDSLWTVSYTSNVTVSGSARTKWHQDIQSNTITLEKKSSPNTYICGSPSLCGNTEDLDWEAGGKGPIYLNTQNPSSPPLISSAETNAEKGSALLFEKVKFSIDIIEEYDKRIKATQGGFYEDAGMLIDVIQYFEKQVQADAERGNESIYNRARTLIELIEDYETKLNGNGVSEPGSFYSGAATL</sequence>
<keyword evidence="2" id="KW-1185">Reference proteome</keyword>
<proteinExistence type="predicted"/>
<name>S8AMW0_DACHA</name>
<accession>S8AMW0</accession>
<evidence type="ECO:0000313" key="1">
    <source>
        <dbReference type="EMBL" id="EPS44209.1"/>
    </source>
</evidence>
<dbReference type="EMBL" id="AQGS01000055">
    <property type="protein sequence ID" value="EPS44209.1"/>
    <property type="molecule type" value="Genomic_DNA"/>
</dbReference>
<dbReference type="HOGENOM" id="CLU_1240093_0_0_1"/>
<organism evidence="1 2">
    <name type="scientific">Dactylellina haptotyla (strain CBS 200.50)</name>
    <name type="common">Nematode-trapping fungus</name>
    <name type="synonym">Monacrosporium haptotylum</name>
    <dbReference type="NCBI Taxonomy" id="1284197"/>
    <lineage>
        <taxon>Eukaryota</taxon>
        <taxon>Fungi</taxon>
        <taxon>Dikarya</taxon>
        <taxon>Ascomycota</taxon>
        <taxon>Pezizomycotina</taxon>
        <taxon>Orbiliomycetes</taxon>
        <taxon>Orbiliales</taxon>
        <taxon>Orbiliaceae</taxon>
        <taxon>Dactylellina</taxon>
    </lineage>
</organism>
<dbReference type="AlphaFoldDB" id="S8AMW0"/>
<reference evidence="2" key="2">
    <citation type="submission" date="2013-04" db="EMBL/GenBank/DDBJ databases">
        <title>Genomic mechanisms accounting for the adaptation to parasitism in nematode-trapping fungi.</title>
        <authorList>
            <person name="Ahren D.G."/>
        </authorList>
    </citation>
    <scope>NUCLEOTIDE SEQUENCE [LARGE SCALE GENOMIC DNA]</scope>
    <source>
        <strain evidence="2">CBS 200.50</strain>
    </source>
</reference>
<dbReference type="OrthoDB" id="4744194at2759"/>